<gene>
    <name evidence="2" type="ORF">BRADI_4g11232v3</name>
</gene>
<evidence type="ECO:0000256" key="1">
    <source>
        <dbReference type="SAM" id="MobiDB-lite"/>
    </source>
</evidence>
<dbReference type="EnsemblPlants" id="PNT63084">
    <property type="protein sequence ID" value="PNT63084"/>
    <property type="gene ID" value="BRADI_4g11232v3"/>
</dbReference>
<dbReference type="AlphaFoldDB" id="A0A2K2CM30"/>
<dbReference type="Gramene" id="PNT63084">
    <property type="protein sequence ID" value="PNT63084"/>
    <property type="gene ID" value="BRADI_4g11232v3"/>
</dbReference>
<feature type="region of interest" description="Disordered" evidence="1">
    <location>
        <begin position="1"/>
        <end position="33"/>
    </location>
</feature>
<dbReference type="InParanoid" id="A0A2K2CM30"/>
<accession>A0A2K2CM30</accession>
<dbReference type="EMBL" id="CM000883">
    <property type="protein sequence ID" value="PNT63084.1"/>
    <property type="molecule type" value="Genomic_DNA"/>
</dbReference>
<name>A0A2K2CM30_BRADI</name>
<reference evidence="2" key="2">
    <citation type="submission" date="2017-06" db="EMBL/GenBank/DDBJ databases">
        <title>WGS assembly of Brachypodium distachyon.</title>
        <authorList>
            <consortium name="The International Brachypodium Initiative"/>
            <person name="Lucas S."/>
            <person name="Harmon-Smith M."/>
            <person name="Lail K."/>
            <person name="Tice H."/>
            <person name="Grimwood J."/>
            <person name="Bruce D."/>
            <person name="Barry K."/>
            <person name="Shu S."/>
            <person name="Lindquist E."/>
            <person name="Wang M."/>
            <person name="Pitluck S."/>
            <person name="Vogel J.P."/>
            <person name="Garvin D.F."/>
            <person name="Mockler T.C."/>
            <person name="Schmutz J."/>
            <person name="Rokhsar D."/>
            <person name="Bevan M.W."/>
        </authorList>
    </citation>
    <scope>NUCLEOTIDE SEQUENCE</scope>
    <source>
        <strain evidence="2">Bd21</strain>
    </source>
</reference>
<reference evidence="3" key="3">
    <citation type="submission" date="2018-08" db="UniProtKB">
        <authorList>
            <consortium name="EnsemblPlants"/>
        </authorList>
    </citation>
    <scope>IDENTIFICATION</scope>
    <source>
        <strain evidence="3">cv. Bd21</strain>
    </source>
</reference>
<keyword evidence="4" id="KW-1185">Reference proteome</keyword>
<reference evidence="2 3" key="1">
    <citation type="journal article" date="2010" name="Nature">
        <title>Genome sequencing and analysis of the model grass Brachypodium distachyon.</title>
        <authorList>
            <consortium name="International Brachypodium Initiative"/>
        </authorList>
    </citation>
    <scope>NUCLEOTIDE SEQUENCE [LARGE SCALE GENOMIC DNA]</scope>
    <source>
        <strain evidence="2 3">Bd21</strain>
    </source>
</reference>
<dbReference type="STRING" id="15368.A0A2K2CM30"/>
<evidence type="ECO:0000313" key="4">
    <source>
        <dbReference type="Proteomes" id="UP000008810"/>
    </source>
</evidence>
<evidence type="ECO:0000313" key="2">
    <source>
        <dbReference type="EMBL" id="PNT63084.1"/>
    </source>
</evidence>
<organism evidence="2">
    <name type="scientific">Brachypodium distachyon</name>
    <name type="common">Purple false brome</name>
    <name type="synonym">Trachynia distachya</name>
    <dbReference type="NCBI Taxonomy" id="15368"/>
    <lineage>
        <taxon>Eukaryota</taxon>
        <taxon>Viridiplantae</taxon>
        <taxon>Streptophyta</taxon>
        <taxon>Embryophyta</taxon>
        <taxon>Tracheophyta</taxon>
        <taxon>Spermatophyta</taxon>
        <taxon>Magnoliopsida</taxon>
        <taxon>Liliopsida</taxon>
        <taxon>Poales</taxon>
        <taxon>Poaceae</taxon>
        <taxon>BOP clade</taxon>
        <taxon>Pooideae</taxon>
        <taxon>Stipodae</taxon>
        <taxon>Brachypodieae</taxon>
        <taxon>Brachypodium</taxon>
    </lineage>
</organism>
<dbReference type="Proteomes" id="UP000008810">
    <property type="component" value="Chromosome 4"/>
</dbReference>
<sequence>MQASPPPPSKAYASPPPPPLPTPPPPLVAAQPAPAPGPGPMISCNDCFTQCSTACYATIRANCSSPCNSKEYSCGNNCKTDVIKSCKAGSTCADGRCDCDNDVDTYSSGYCDRECAYWYWFCESCGRGLSKGCGENCARQCHADGCVEP</sequence>
<proteinExistence type="predicted"/>
<protein>
    <submittedName>
        <fullName evidence="2 3">Uncharacterized protein</fullName>
    </submittedName>
</protein>
<evidence type="ECO:0000313" key="3">
    <source>
        <dbReference type="EnsemblPlants" id="PNT63084"/>
    </source>
</evidence>